<evidence type="ECO:0000259" key="1">
    <source>
        <dbReference type="Pfam" id="PF08501"/>
    </source>
</evidence>
<gene>
    <name evidence="2" type="ORF">apy_14310</name>
</gene>
<protein>
    <submittedName>
        <fullName evidence="2">Shikimate dehydrogenase (NADP(+))</fullName>
    </submittedName>
</protein>
<dbReference type="PANTHER" id="PTHR21089">
    <property type="entry name" value="SHIKIMATE DEHYDROGENASE"/>
    <property type="match status" value="1"/>
</dbReference>
<dbReference type="GO" id="GO:0019632">
    <property type="term" value="P:shikimate metabolic process"/>
    <property type="evidence" value="ECO:0007669"/>
    <property type="project" value="TreeGrafter"/>
</dbReference>
<dbReference type="OrthoDB" id="8744at2157"/>
<comment type="caution">
    <text evidence="2">The sequence shown here is derived from an EMBL/GenBank/DDBJ whole genome shotgun (WGS) entry which is preliminary data.</text>
</comment>
<organism evidence="2 3">
    <name type="scientific">Aeropyrum pernix</name>
    <dbReference type="NCBI Taxonomy" id="56636"/>
    <lineage>
        <taxon>Archaea</taxon>
        <taxon>Thermoproteota</taxon>
        <taxon>Thermoprotei</taxon>
        <taxon>Desulfurococcales</taxon>
        <taxon>Desulfurococcaceae</taxon>
        <taxon>Aeropyrum</taxon>
    </lineage>
</organism>
<dbReference type="RefSeq" id="WP_207387699.1">
    <property type="nucleotide sequence ID" value="NZ_BDMD01000085.1"/>
</dbReference>
<dbReference type="Gene3D" id="3.40.50.10860">
    <property type="entry name" value="Leucine Dehydrogenase, chain A, domain 1"/>
    <property type="match status" value="1"/>
</dbReference>
<reference evidence="2 3" key="1">
    <citation type="submission" date="2017-02" db="EMBL/GenBank/DDBJ databases">
        <title>isolation and characterization of a novel temperate virus Aeropyrum globular virus 1 infecting hyperthermophilic archaeon Aeropyrum.</title>
        <authorList>
            <person name="Yumiya M."/>
            <person name="Yoshida T."/>
            <person name="Sako Y."/>
        </authorList>
    </citation>
    <scope>NUCLEOTIDE SEQUENCE [LARGE SCALE GENOMIC DNA]</scope>
    <source>
        <strain evidence="2 3">YK1-12-2013</strain>
    </source>
</reference>
<sequence>MIRLALFGSGVSSSLSPAIYRGFAAKRGLRLEYRVYEAGPGGLAPALGMAGELHGFNVTKPLKREALSLASTLDPHARAIGAVNTMVAGEEGGEGFNTDWKGFLDSLKLYTASPPDTALVIGAGGA</sequence>
<dbReference type="InterPro" id="IPR013708">
    <property type="entry name" value="Shikimate_DH-bd_N"/>
</dbReference>
<accession>A0A401HB80</accession>
<feature type="non-terminal residue" evidence="2">
    <location>
        <position position="126"/>
    </location>
</feature>
<dbReference type="InterPro" id="IPR022893">
    <property type="entry name" value="Shikimate_DH_fam"/>
</dbReference>
<dbReference type="InterPro" id="IPR046346">
    <property type="entry name" value="Aminoacid_DH-like_N_sf"/>
</dbReference>
<dbReference type="Pfam" id="PF08501">
    <property type="entry name" value="Shikimate_dh_N"/>
    <property type="match status" value="1"/>
</dbReference>
<dbReference type="Proteomes" id="UP000291213">
    <property type="component" value="Unassembled WGS sequence"/>
</dbReference>
<evidence type="ECO:0000313" key="2">
    <source>
        <dbReference type="EMBL" id="GBF09706.1"/>
    </source>
</evidence>
<dbReference type="EMBL" id="BDMD01000085">
    <property type="protein sequence ID" value="GBF09706.1"/>
    <property type="molecule type" value="Genomic_DNA"/>
</dbReference>
<name>A0A401HB80_AERPX</name>
<dbReference type="SUPFAM" id="SSF53223">
    <property type="entry name" value="Aminoacid dehydrogenase-like, N-terminal domain"/>
    <property type="match status" value="1"/>
</dbReference>
<dbReference type="AlphaFoldDB" id="A0A401HB80"/>
<dbReference type="PANTHER" id="PTHR21089:SF1">
    <property type="entry name" value="BIFUNCTIONAL 3-DEHYDROQUINATE DEHYDRATASE_SHIKIMATE DEHYDROGENASE, CHLOROPLASTIC"/>
    <property type="match status" value="1"/>
</dbReference>
<dbReference type="GO" id="GO:0005829">
    <property type="term" value="C:cytosol"/>
    <property type="evidence" value="ECO:0007669"/>
    <property type="project" value="TreeGrafter"/>
</dbReference>
<feature type="domain" description="Shikimate dehydrogenase substrate binding N-terminal" evidence="1">
    <location>
        <begin position="6"/>
        <end position="85"/>
    </location>
</feature>
<proteinExistence type="predicted"/>
<evidence type="ECO:0000313" key="3">
    <source>
        <dbReference type="Proteomes" id="UP000291213"/>
    </source>
</evidence>
<dbReference type="GO" id="GO:0050661">
    <property type="term" value="F:NADP binding"/>
    <property type="evidence" value="ECO:0007669"/>
    <property type="project" value="TreeGrafter"/>
</dbReference>
<dbReference type="GO" id="GO:0004764">
    <property type="term" value="F:shikimate 3-dehydrogenase (NADP+) activity"/>
    <property type="evidence" value="ECO:0007669"/>
    <property type="project" value="InterPro"/>
</dbReference>
<dbReference type="GO" id="GO:0009423">
    <property type="term" value="P:chorismate biosynthetic process"/>
    <property type="evidence" value="ECO:0007669"/>
    <property type="project" value="TreeGrafter"/>
</dbReference>